<keyword evidence="4" id="KW-1185">Reference proteome</keyword>
<keyword evidence="2" id="KW-0812">Transmembrane</keyword>
<reference evidence="4" key="1">
    <citation type="submission" date="2023-07" db="EMBL/GenBank/DDBJ databases">
        <title>30 novel species of actinomycetes from the DSMZ collection.</title>
        <authorList>
            <person name="Nouioui I."/>
        </authorList>
    </citation>
    <scope>NUCLEOTIDE SEQUENCE [LARGE SCALE GENOMIC DNA]</scope>
    <source>
        <strain evidence="4">DSM 41886</strain>
    </source>
</reference>
<evidence type="ECO:0000256" key="1">
    <source>
        <dbReference type="SAM" id="MobiDB-lite"/>
    </source>
</evidence>
<keyword evidence="2" id="KW-1133">Transmembrane helix</keyword>
<feature type="compositionally biased region" description="Basic and acidic residues" evidence="1">
    <location>
        <begin position="159"/>
        <end position="168"/>
    </location>
</feature>
<feature type="transmembrane region" description="Helical" evidence="2">
    <location>
        <begin position="116"/>
        <end position="135"/>
    </location>
</feature>
<protein>
    <recommendedName>
        <fullName evidence="5">DUF4293 family protein</fullName>
    </recommendedName>
</protein>
<evidence type="ECO:0000256" key="2">
    <source>
        <dbReference type="SAM" id="Phobius"/>
    </source>
</evidence>
<evidence type="ECO:0008006" key="5">
    <source>
        <dbReference type="Google" id="ProtNLM"/>
    </source>
</evidence>
<gene>
    <name evidence="3" type="ORF">RM779_04510</name>
</gene>
<dbReference type="EMBL" id="JAVREV010000002">
    <property type="protein sequence ID" value="MDT0441861.1"/>
    <property type="molecule type" value="Genomic_DNA"/>
</dbReference>
<sequence>MWRNALGSVLAAIAAAAAIVSVFFNWYGGRDGQHIKWPSLFTGDGVTTGNANLFTGMFLPMLVAAALTAAGILLRSRLLMLLAGICALGFTILWLVRQYQVNDSLIVGAGGIKWAVALPLAAGLVMLGSAAGMAGRHLREREHAPAEGRRAHAGRGHRREAEPHRGGDVHQGPWPRDREEPREGERGRDVA</sequence>
<feature type="compositionally biased region" description="Basic and acidic residues" evidence="1">
    <location>
        <begin position="175"/>
        <end position="191"/>
    </location>
</feature>
<comment type="caution">
    <text evidence="3">The sequence shown here is derived from an EMBL/GenBank/DDBJ whole genome shotgun (WGS) entry which is preliminary data.</text>
</comment>
<feature type="compositionally biased region" description="Basic and acidic residues" evidence="1">
    <location>
        <begin position="138"/>
        <end position="150"/>
    </location>
</feature>
<evidence type="ECO:0000313" key="3">
    <source>
        <dbReference type="EMBL" id="MDT0441861.1"/>
    </source>
</evidence>
<name>A0ABU2RYM8_9ACTN</name>
<dbReference type="Proteomes" id="UP001183615">
    <property type="component" value="Unassembled WGS sequence"/>
</dbReference>
<organism evidence="3 4">
    <name type="scientific">Streptomyces johnsoniae</name>
    <dbReference type="NCBI Taxonomy" id="3075532"/>
    <lineage>
        <taxon>Bacteria</taxon>
        <taxon>Bacillati</taxon>
        <taxon>Actinomycetota</taxon>
        <taxon>Actinomycetes</taxon>
        <taxon>Kitasatosporales</taxon>
        <taxon>Streptomycetaceae</taxon>
        <taxon>Streptomyces</taxon>
    </lineage>
</organism>
<feature type="region of interest" description="Disordered" evidence="1">
    <location>
        <begin position="138"/>
        <end position="191"/>
    </location>
</feature>
<proteinExistence type="predicted"/>
<keyword evidence="2" id="KW-0472">Membrane</keyword>
<feature type="transmembrane region" description="Helical" evidence="2">
    <location>
        <begin position="78"/>
        <end position="96"/>
    </location>
</feature>
<dbReference type="RefSeq" id="WP_311616017.1">
    <property type="nucleotide sequence ID" value="NZ_JAVREV010000002.1"/>
</dbReference>
<accession>A0ABU2RYM8</accession>
<evidence type="ECO:0000313" key="4">
    <source>
        <dbReference type="Proteomes" id="UP001183615"/>
    </source>
</evidence>
<feature type="transmembrane region" description="Helical" evidence="2">
    <location>
        <begin position="53"/>
        <end position="73"/>
    </location>
</feature>